<comment type="similarity">
    <text evidence="4">Belongs to the adenylate kinase family.</text>
</comment>
<dbReference type="InterPro" id="IPR000850">
    <property type="entry name" value="Adenylat/UMP-CMP_kin"/>
</dbReference>
<protein>
    <submittedName>
        <fullName evidence="6">Adenylate kinase</fullName>
    </submittedName>
</protein>
<dbReference type="Gene3D" id="3.40.50.300">
    <property type="entry name" value="P-loop containing nucleotide triphosphate hydrolases"/>
    <property type="match status" value="1"/>
</dbReference>
<organism evidence="6 7">
    <name type="scientific">Strigomonas culicis</name>
    <dbReference type="NCBI Taxonomy" id="28005"/>
    <lineage>
        <taxon>Eukaryota</taxon>
        <taxon>Discoba</taxon>
        <taxon>Euglenozoa</taxon>
        <taxon>Kinetoplastea</taxon>
        <taxon>Metakinetoplastina</taxon>
        <taxon>Trypanosomatida</taxon>
        <taxon>Trypanosomatidae</taxon>
        <taxon>Strigomonadinae</taxon>
        <taxon>Strigomonas</taxon>
    </lineage>
</organism>
<dbReference type="SUPFAM" id="SSF52540">
    <property type="entry name" value="P-loop containing nucleoside triphosphate hydrolases"/>
    <property type="match status" value="1"/>
</dbReference>
<keyword evidence="3 4" id="KW-0418">Kinase</keyword>
<dbReference type="InterPro" id="IPR007862">
    <property type="entry name" value="Adenylate_kinase_lid-dom"/>
</dbReference>
<proteinExistence type="inferred from homology"/>
<keyword evidence="7" id="KW-1185">Reference proteome</keyword>
<dbReference type="HAMAP" id="MF_00235">
    <property type="entry name" value="Adenylate_kinase_Adk"/>
    <property type="match status" value="1"/>
</dbReference>
<dbReference type="InterPro" id="IPR027417">
    <property type="entry name" value="P-loop_NTPase"/>
</dbReference>
<keyword evidence="2" id="KW-0547">Nucleotide-binding</keyword>
<dbReference type="NCBIfam" id="TIGR01351">
    <property type="entry name" value="adk"/>
    <property type="match status" value="1"/>
</dbReference>
<dbReference type="InterPro" id="IPR006259">
    <property type="entry name" value="Adenyl_kin_sub"/>
</dbReference>
<evidence type="ECO:0000313" key="7">
    <source>
        <dbReference type="Proteomes" id="UP000015354"/>
    </source>
</evidence>
<evidence type="ECO:0000256" key="1">
    <source>
        <dbReference type="ARBA" id="ARBA00022679"/>
    </source>
</evidence>
<dbReference type="Pfam" id="PF00406">
    <property type="entry name" value="ADK"/>
    <property type="match status" value="1"/>
</dbReference>
<evidence type="ECO:0000256" key="4">
    <source>
        <dbReference type="RuleBase" id="RU003330"/>
    </source>
</evidence>
<keyword evidence="1 4" id="KW-0808">Transferase</keyword>
<dbReference type="OrthoDB" id="439792at2759"/>
<feature type="domain" description="Adenylate kinase active site lid" evidence="5">
    <location>
        <begin position="123"/>
        <end position="158"/>
    </location>
</feature>
<sequence length="218" mass="24170">MKIILMGAPGCGKGTQSPFVTDRYGVCHLSTGDMLRDAVTKQTPNGIRAKSAMDSGALVSDELVFGIVKDSIEKPECRYGYVLDGFPRTQRQAEMMDQAGEKIDAAIMFDTPDEVILERTGGRWIHKGSGRTYHEKYAPPKVAGKDDVTGEPLYQRPDDRREVCVKRLELYKKETQPLAEYYKSQGVFTSINANRIVQEVRKSIASILDPIGVATGLH</sequence>
<dbReference type="AlphaFoldDB" id="S9UF04"/>
<dbReference type="NCBIfam" id="NF001381">
    <property type="entry name" value="PRK00279.1-3"/>
    <property type="match status" value="1"/>
</dbReference>
<dbReference type="Pfam" id="PF05191">
    <property type="entry name" value="ADK_lid"/>
    <property type="match status" value="1"/>
</dbReference>
<dbReference type="PROSITE" id="PS00113">
    <property type="entry name" value="ADENYLATE_KINASE"/>
    <property type="match status" value="1"/>
</dbReference>
<evidence type="ECO:0000256" key="2">
    <source>
        <dbReference type="ARBA" id="ARBA00022741"/>
    </source>
</evidence>
<dbReference type="InterPro" id="IPR033690">
    <property type="entry name" value="Adenylat_kinase_CS"/>
</dbReference>
<comment type="caution">
    <text evidence="6">The sequence shown here is derived from an EMBL/GenBank/DDBJ whole genome shotgun (WGS) entry which is preliminary data.</text>
</comment>
<gene>
    <name evidence="6" type="ORF">STCU_05818</name>
</gene>
<accession>S9UF04</accession>
<evidence type="ECO:0000259" key="5">
    <source>
        <dbReference type="Pfam" id="PF05191"/>
    </source>
</evidence>
<dbReference type="EMBL" id="ATMH01005818">
    <property type="protein sequence ID" value="EPY27304.1"/>
    <property type="molecule type" value="Genomic_DNA"/>
</dbReference>
<dbReference type="PANTHER" id="PTHR23359">
    <property type="entry name" value="NUCLEOTIDE KINASE"/>
    <property type="match status" value="1"/>
</dbReference>
<evidence type="ECO:0000313" key="6">
    <source>
        <dbReference type="EMBL" id="EPY27304.1"/>
    </source>
</evidence>
<dbReference type="GO" id="GO:0004017">
    <property type="term" value="F:AMP kinase activity"/>
    <property type="evidence" value="ECO:0007669"/>
    <property type="project" value="InterPro"/>
</dbReference>
<dbReference type="PRINTS" id="PR00094">
    <property type="entry name" value="ADENYLTKNASE"/>
</dbReference>
<dbReference type="FunFam" id="3.40.50.300:FF:000106">
    <property type="entry name" value="Adenylate kinase mitochondrial"/>
    <property type="match status" value="1"/>
</dbReference>
<dbReference type="CDD" id="cd01428">
    <property type="entry name" value="ADK"/>
    <property type="match status" value="1"/>
</dbReference>
<name>S9UF04_9TRYP</name>
<evidence type="ECO:0000256" key="3">
    <source>
        <dbReference type="ARBA" id="ARBA00022777"/>
    </source>
</evidence>
<reference evidence="6 7" key="1">
    <citation type="journal article" date="2013" name="PLoS ONE">
        <title>Predicting the Proteins of Angomonas deanei, Strigomonas culicis and Their Respective Endosymbionts Reveals New Aspects of the Trypanosomatidae Family.</title>
        <authorList>
            <person name="Motta M.C."/>
            <person name="Martins A.C."/>
            <person name="de Souza S.S."/>
            <person name="Catta-Preta C.M."/>
            <person name="Silva R."/>
            <person name="Klein C.C."/>
            <person name="de Almeida L.G."/>
            <person name="de Lima Cunha O."/>
            <person name="Ciapina L.P."/>
            <person name="Brocchi M."/>
            <person name="Colabardini A.C."/>
            <person name="de Araujo Lima B."/>
            <person name="Machado C.R."/>
            <person name="de Almeida Soares C.M."/>
            <person name="Probst C.M."/>
            <person name="de Menezes C.B."/>
            <person name="Thompson C.E."/>
            <person name="Bartholomeu D.C."/>
            <person name="Gradia D.F."/>
            <person name="Pavoni D.P."/>
            <person name="Grisard E.C."/>
            <person name="Fantinatti-Garboggini F."/>
            <person name="Marchini F.K."/>
            <person name="Rodrigues-Luiz G.F."/>
            <person name="Wagner G."/>
            <person name="Goldman G.H."/>
            <person name="Fietto J.L."/>
            <person name="Elias M.C."/>
            <person name="Goldman M.H."/>
            <person name="Sagot M.F."/>
            <person name="Pereira M."/>
            <person name="Stoco P.H."/>
            <person name="de Mendonca-Neto R.P."/>
            <person name="Teixeira S.M."/>
            <person name="Maciel T.E."/>
            <person name="de Oliveira Mendes T.A."/>
            <person name="Urmenyi T.P."/>
            <person name="de Souza W."/>
            <person name="Schenkman S."/>
            <person name="de Vasconcelos A.T."/>
        </authorList>
    </citation>
    <scope>NUCLEOTIDE SEQUENCE [LARGE SCALE GENOMIC DNA]</scope>
</reference>
<dbReference type="GO" id="GO:0005524">
    <property type="term" value="F:ATP binding"/>
    <property type="evidence" value="ECO:0007669"/>
    <property type="project" value="InterPro"/>
</dbReference>
<dbReference type="Proteomes" id="UP000015354">
    <property type="component" value="Unassembled WGS sequence"/>
</dbReference>